<feature type="transmembrane region" description="Helical" evidence="6">
    <location>
        <begin position="80"/>
        <end position="106"/>
    </location>
</feature>
<dbReference type="InterPro" id="IPR000276">
    <property type="entry name" value="GPCR_Rhodpsn"/>
</dbReference>
<dbReference type="RefSeq" id="XP_065822969.1">
    <property type="nucleotide sequence ID" value="XM_065966897.1"/>
</dbReference>
<dbReference type="GeneID" id="43586860"/>
<accession>A0AAJ8MV97</accession>
<dbReference type="SUPFAM" id="SSF81321">
    <property type="entry name" value="Family A G protein-coupled receptor-like"/>
    <property type="match status" value="1"/>
</dbReference>
<evidence type="ECO:0000256" key="2">
    <source>
        <dbReference type="ARBA" id="ARBA00022692"/>
    </source>
</evidence>
<feature type="transmembrane region" description="Helical" evidence="6">
    <location>
        <begin position="127"/>
        <end position="156"/>
    </location>
</feature>
<evidence type="ECO:0000313" key="9">
    <source>
        <dbReference type="Proteomes" id="UP000322225"/>
    </source>
</evidence>
<evidence type="ECO:0000256" key="6">
    <source>
        <dbReference type="SAM" id="Phobius"/>
    </source>
</evidence>
<feature type="transmembrane region" description="Helical" evidence="6">
    <location>
        <begin position="461"/>
        <end position="482"/>
    </location>
</feature>
<dbReference type="GO" id="GO:0007189">
    <property type="term" value="P:adenylate cyclase-activating G protein-coupled receptor signaling pathway"/>
    <property type="evidence" value="ECO:0007669"/>
    <property type="project" value="TreeGrafter"/>
</dbReference>
<evidence type="ECO:0000313" key="8">
    <source>
        <dbReference type="EMBL" id="WWD16662.1"/>
    </source>
</evidence>
<dbReference type="PANTHER" id="PTHR23112">
    <property type="entry name" value="G PROTEIN-COUPLED RECEPTOR 157-RELATED"/>
    <property type="match status" value="1"/>
</dbReference>
<name>A0AAJ8MV97_9TREE</name>
<sequence length="533" mass="57715">MTSIATIMATGATVVSGLTILASAYLLVSLYLQGRGKLRVKLLLGMVISDLLLGVVVLPIEIAFLTGNTTKPKTAGCNAAGFVLTTILFTQHLWTLCIAIATFLLLKYPLSRATFIMERQSWAIGPIIWGISILHSGIWYGTVGFSSTGALCYYGTKGTGLDRDLVQFVPRALVFAVIVILYTRLFKFLRRPDTIQLSSGFATGVQTDPGLGDHHHAPTSTTPKVLRPLAKLGRLGSSNNTKEPVNNAAPWEALEFVQVGYHHDLNATSPYGTGTIDFMPTVPTGIILPSRPVSPDVVSPGTIDVKDPLRRVRTASCSSTTTASGPSSQRPSNTDTLVTPELSYNYECPPSADSSTKLVSAEPLPTSLRATVLSPVLSQGSRDESQLGPQIDIEDVDDDGDSTQERRPSGQTLKEFFQEYQVTGGEDGQFTTGGGRGSGSNGHKLPQMSASAYFNRQASLLMLYFPLAYMVVFSMSLVRLIYDMVHQMPSPVLAIISNWLVLSVGLIDGLVYGMAEFMVRRKVRRKMPEHMNS</sequence>
<dbReference type="Proteomes" id="UP000322225">
    <property type="component" value="Chromosome 2"/>
</dbReference>
<dbReference type="KEGG" id="ksn:43586860"/>
<dbReference type="Gene3D" id="1.20.1070.10">
    <property type="entry name" value="Rhodopsin 7-helix transmembrane proteins"/>
    <property type="match status" value="1"/>
</dbReference>
<evidence type="ECO:0000256" key="5">
    <source>
        <dbReference type="SAM" id="MobiDB-lite"/>
    </source>
</evidence>
<dbReference type="InterPro" id="IPR017452">
    <property type="entry name" value="GPCR_Rhodpsn_7TM"/>
</dbReference>
<keyword evidence="2 6" id="KW-0812">Transmembrane</keyword>
<feature type="transmembrane region" description="Helical" evidence="6">
    <location>
        <begin position="168"/>
        <end position="186"/>
    </location>
</feature>
<dbReference type="GO" id="GO:0004930">
    <property type="term" value="F:G protein-coupled receptor activity"/>
    <property type="evidence" value="ECO:0007669"/>
    <property type="project" value="InterPro"/>
</dbReference>
<keyword evidence="4 6" id="KW-0472">Membrane</keyword>
<reference evidence="8" key="1">
    <citation type="submission" date="2017-08" db="EMBL/GenBank/DDBJ databases">
        <authorList>
            <person name="Cuomo C."/>
            <person name="Billmyre B."/>
            <person name="Heitman J."/>
        </authorList>
    </citation>
    <scope>NUCLEOTIDE SEQUENCE</scope>
    <source>
        <strain evidence="8">CBS 12478</strain>
    </source>
</reference>
<evidence type="ECO:0000256" key="3">
    <source>
        <dbReference type="ARBA" id="ARBA00022989"/>
    </source>
</evidence>
<feature type="compositionally biased region" description="Acidic residues" evidence="5">
    <location>
        <begin position="392"/>
        <end position="402"/>
    </location>
</feature>
<dbReference type="PROSITE" id="PS50262">
    <property type="entry name" value="G_PROTEIN_RECEP_F1_2"/>
    <property type="match status" value="1"/>
</dbReference>
<evidence type="ECO:0000256" key="1">
    <source>
        <dbReference type="ARBA" id="ARBA00004141"/>
    </source>
</evidence>
<gene>
    <name evidence="8" type="ORF">CI109_101092</name>
</gene>
<reference evidence="8" key="2">
    <citation type="submission" date="2024-01" db="EMBL/GenBank/DDBJ databases">
        <title>Comparative genomics of Cryptococcus and Kwoniella reveals pathogenesis evolution and contrasting modes of karyotype evolution via chromosome fusion or intercentromeric recombination.</title>
        <authorList>
            <person name="Coelho M.A."/>
            <person name="David-Palma M."/>
            <person name="Shea T."/>
            <person name="Bowers K."/>
            <person name="McGinley-Smith S."/>
            <person name="Mohammad A.W."/>
            <person name="Gnirke A."/>
            <person name="Yurkov A.M."/>
            <person name="Nowrousian M."/>
            <person name="Sun S."/>
            <person name="Cuomo C.A."/>
            <person name="Heitman J."/>
        </authorList>
    </citation>
    <scope>NUCLEOTIDE SEQUENCE</scope>
    <source>
        <strain evidence="8">CBS 12478</strain>
    </source>
</reference>
<dbReference type="PANTHER" id="PTHR23112:SF0">
    <property type="entry name" value="TRANSMEMBRANE PROTEIN 116"/>
    <property type="match status" value="1"/>
</dbReference>
<feature type="transmembrane region" description="Helical" evidence="6">
    <location>
        <begin position="494"/>
        <end position="515"/>
    </location>
</feature>
<evidence type="ECO:0000256" key="4">
    <source>
        <dbReference type="ARBA" id="ARBA00023136"/>
    </source>
</evidence>
<feature type="transmembrane region" description="Helical" evidence="6">
    <location>
        <begin position="40"/>
        <end position="60"/>
    </location>
</feature>
<feature type="domain" description="G-protein coupled receptors family 1 profile" evidence="7">
    <location>
        <begin position="22"/>
        <end position="191"/>
    </location>
</feature>
<keyword evidence="3 6" id="KW-1133">Transmembrane helix</keyword>
<dbReference type="GO" id="GO:0005886">
    <property type="term" value="C:plasma membrane"/>
    <property type="evidence" value="ECO:0007669"/>
    <property type="project" value="TreeGrafter"/>
</dbReference>
<organism evidence="8 9">
    <name type="scientific">Kwoniella shandongensis</name>
    <dbReference type="NCBI Taxonomy" id="1734106"/>
    <lineage>
        <taxon>Eukaryota</taxon>
        <taxon>Fungi</taxon>
        <taxon>Dikarya</taxon>
        <taxon>Basidiomycota</taxon>
        <taxon>Agaricomycotina</taxon>
        <taxon>Tremellomycetes</taxon>
        <taxon>Tremellales</taxon>
        <taxon>Cryptococcaceae</taxon>
        <taxon>Kwoniella</taxon>
    </lineage>
</organism>
<feature type="region of interest" description="Disordered" evidence="5">
    <location>
        <begin position="375"/>
        <end position="413"/>
    </location>
</feature>
<feature type="compositionally biased region" description="Low complexity" evidence="5">
    <location>
        <begin position="314"/>
        <end position="328"/>
    </location>
</feature>
<dbReference type="AlphaFoldDB" id="A0AAJ8MV97"/>
<feature type="transmembrane region" description="Helical" evidence="6">
    <location>
        <begin position="6"/>
        <end position="28"/>
    </location>
</feature>
<protein>
    <recommendedName>
        <fullName evidence="7">G-protein coupled receptors family 1 profile domain-containing protein</fullName>
    </recommendedName>
</protein>
<keyword evidence="9" id="KW-1185">Reference proteome</keyword>
<dbReference type="Pfam" id="PF00001">
    <property type="entry name" value="7tm_1"/>
    <property type="match status" value="1"/>
</dbReference>
<proteinExistence type="predicted"/>
<evidence type="ECO:0000259" key="7">
    <source>
        <dbReference type="PROSITE" id="PS50262"/>
    </source>
</evidence>
<comment type="subcellular location">
    <subcellularLocation>
        <location evidence="1">Membrane</location>
        <topology evidence="1">Multi-pass membrane protein</topology>
    </subcellularLocation>
</comment>
<feature type="region of interest" description="Disordered" evidence="5">
    <location>
        <begin position="293"/>
        <end position="337"/>
    </location>
</feature>
<dbReference type="EMBL" id="CP144052">
    <property type="protein sequence ID" value="WWD16662.1"/>
    <property type="molecule type" value="Genomic_DNA"/>
</dbReference>